<accession>A0A930UXN6</accession>
<dbReference type="EMBL" id="JADION010000055">
    <property type="protein sequence ID" value="MBF4103126.1"/>
    <property type="molecule type" value="Genomic_DNA"/>
</dbReference>
<proteinExistence type="predicted"/>
<sequence>MVVKGNSKGVLLKSVILEKRMILKLGLRPEAFNLLKTLDSAFITQALKDFYGHQMRIELDVYQGEQNAV</sequence>
<name>A0A930UXN6_9PAST</name>
<gene>
    <name evidence="1" type="ORF">INT80_14730</name>
</gene>
<evidence type="ECO:0000313" key="1">
    <source>
        <dbReference type="EMBL" id="MBF4103126.1"/>
    </source>
</evidence>
<reference evidence="1" key="1">
    <citation type="submission" date="2020-11" db="EMBL/GenBank/DDBJ databases">
        <title>Gallibacterium anatis 1637, full genome, WGS.</title>
        <authorList>
            <person name="Laishevtcev A.I."/>
            <person name="Yakimova E.A."/>
            <person name="Petkovich D."/>
            <person name="Stepanova T.V."/>
            <person name="Kalendr R.S."/>
            <person name="Rubalsky E.O."/>
            <person name="Zulkarneev E.R."/>
            <person name="Aleshkin A.V."/>
        </authorList>
    </citation>
    <scope>NUCLEOTIDE SEQUENCE</scope>
    <source>
        <strain evidence="1">1637</strain>
    </source>
</reference>
<dbReference type="AlphaFoldDB" id="A0A930UXN6"/>
<organism evidence="1">
    <name type="scientific">Gallibacterium anatis</name>
    <dbReference type="NCBI Taxonomy" id="750"/>
    <lineage>
        <taxon>Bacteria</taxon>
        <taxon>Pseudomonadati</taxon>
        <taxon>Pseudomonadota</taxon>
        <taxon>Gammaproteobacteria</taxon>
        <taxon>Pasteurellales</taxon>
        <taxon>Pasteurellaceae</taxon>
        <taxon>Gallibacterium</taxon>
    </lineage>
</organism>
<protein>
    <submittedName>
        <fullName evidence="1">Uncharacterized protein</fullName>
    </submittedName>
</protein>
<comment type="caution">
    <text evidence="1">The sequence shown here is derived from an EMBL/GenBank/DDBJ whole genome shotgun (WGS) entry which is preliminary data.</text>
</comment>